<accession>A2FCC8</accession>
<protein>
    <submittedName>
        <fullName evidence="1">Uncharacterized protein</fullName>
    </submittedName>
</protein>
<reference evidence="1" key="2">
    <citation type="journal article" date="2007" name="Science">
        <title>Draft genome sequence of the sexually transmitted pathogen Trichomonas vaginalis.</title>
        <authorList>
            <person name="Carlton J.M."/>
            <person name="Hirt R.P."/>
            <person name="Silva J.C."/>
            <person name="Delcher A.L."/>
            <person name="Schatz M."/>
            <person name="Zhao Q."/>
            <person name="Wortman J.R."/>
            <person name="Bidwell S.L."/>
            <person name="Alsmark U.C.M."/>
            <person name="Besteiro S."/>
            <person name="Sicheritz-Ponten T."/>
            <person name="Noel C.J."/>
            <person name="Dacks J.B."/>
            <person name="Foster P.G."/>
            <person name="Simillion C."/>
            <person name="Van de Peer Y."/>
            <person name="Miranda-Saavedra D."/>
            <person name="Barton G.J."/>
            <person name="Westrop G.D."/>
            <person name="Mueller S."/>
            <person name="Dessi D."/>
            <person name="Fiori P.L."/>
            <person name="Ren Q."/>
            <person name="Paulsen I."/>
            <person name="Zhang H."/>
            <person name="Bastida-Corcuera F.D."/>
            <person name="Simoes-Barbosa A."/>
            <person name="Brown M.T."/>
            <person name="Hayes R.D."/>
            <person name="Mukherjee M."/>
            <person name="Okumura C.Y."/>
            <person name="Schneider R."/>
            <person name="Smith A.J."/>
            <person name="Vanacova S."/>
            <person name="Villalvazo M."/>
            <person name="Haas B.J."/>
            <person name="Pertea M."/>
            <person name="Feldblyum T.V."/>
            <person name="Utterback T.R."/>
            <person name="Shu C.L."/>
            <person name="Osoegawa K."/>
            <person name="de Jong P.J."/>
            <person name="Hrdy I."/>
            <person name="Horvathova L."/>
            <person name="Zubacova Z."/>
            <person name="Dolezal P."/>
            <person name="Malik S.B."/>
            <person name="Logsdon J.M. Jr."/>
            <person name="Henze K."/>
            <person name="Gupta A."/>
            <person name="Wang C.C."/>
            <person name="Dunne R.L."/>
            <person name="Upcroft J.A."/>
            <person name="Upcroft P."/>
            <person name="White O."/>
            <person name="Salzberg S.L."/>
            <person name="Tang P."/>
            <person name="Chiu C.-H."/>
            <person name="Lee Y.-S."/>
            <person name="Embley T.M."/>
            <person name="Coombs G.H."/>
            <person name="Mottram J.C."/>
            <person name="Tachezy J."/>
            <person name="Fraser-Liggett C.M."/>
            <person name="Johnson P.J."/>
        </authorList>
    </citation>
    <scope>NUCLEOTIDE SEQUENCE [LARGE SCALE GENOMIC DNA]</scope>
    <source>
        <strain evidence="1">G3</strain>
    </source>
</reference>
<reference evidence="1" key="1">
    <citation type="submission" date="2006-10" db="EMBL/GenBank/DDBJ databases">
        <authorList>
            <person name="Amadeo P."/>
            <person name="Zhao Q."/>
            <person name="Wortman J."/>
            <person name="Fraser-Liggett C."/>
            <person name="Carlton J."/>
        </authorList>
    </citation>
    <scope>NUCLEOTIDE SEQUENCE</scope>
    <source>
        <strain evidence="1">G3</strain>
    </source>
</reference>
<dbReference type="InParanoid" id="A2FCC8"/>
<dbReference type="CDD" id="cd22968">
    <property type="entry name" value="DD_EFCAB5"/>
    <property type="match status" value="1"/>
</dbReference>
<proteinExistence type="predicted"/>
<dbReference type="RefSeq" id="XP_001310370.1">
    <property type="nucleotide sequence ID" value="XM_001310369.1"/>
</dbReference>
<evidence type="ECO:0000313" key="1">
    <source>
        <dbReference type="EMBL" id="EAX97440.1"/>
    </source>
</evidence>
<dbReference type="OrthoDB" id="417678at2759"/>
<dbReference type="Gene3D" id="1.20.890.10">
    <property type="entry name" value="cAMP-dependent protein kinase regulatory subunit, dimerization-anchoring domain"/>
    <property type="match status" value="1"/>
</dbReference>
<sequence>MEELQAVIREKPELKQYLEEKLFPTLTDGFEALLVEQELMSKRVNSGEKLPEIQPILFLAQYLMRHNPNA</sequence>
<dbReference type="VEuPathDB" id="TrichDB:TVAG_226840"/>
<dbReference type="Proteomes" id="UP000001542">
    <property type="component" value="Unassembled WGS sequence"/>
</dbReference>
<dbReference type="KEGG" id="tva:4755225"/>
<dbReference type="EMBL" id="DS113715">
    <property type="protein sequence ID" value="EAX97440.1"/>
    <property type="molecule type" value="Genomic_DNA"/>
</dbReference>
<dbReference type="AlphaFoldDB" id="A2FCC8"/>
<keyword evidence="2" id="KW-1185">Reference proteome</keyword>
<dbReference type="SMR" id="A2FCC8"/>
<evidence type="ECO:0000313" key="2">
    <source>
        <dbReference type="Proteomes" id="UP000001542"/>
    </source>
</evidence>
<gene>
    <name evidence="1" type="ORF">TVAG_226840</name>
</gene>
<name>A2FCC8_TRIV3</name>
<organism evidence="1 2">
    <name type="scientific">Trichomonas vaginalis (strain ATCC PRA-98 / G3)</name>
    <dbReference type="NCBI Taxonomy" id="412133"/>
    <lineage>
        <taxon>Eukaryota</taxon>
        <taxon>Metamonada</taxon>
        <taxon>Parabasalia</taxon>
        <taxon>Trichomonadida</taxon>
        <taxon>Trichomonadidae</taxon>
        <taxon>Trichomonas</taxon>
    </lineage>
</organism>
<dbReference type="VEuPathDB" id="TrichDB:TVAGG3_0221720"/>